<accession>A0ABT7ZJW0</accession>
<dbReference type="Proteomes" id="UP001225873">
    <property type="component" value="Unassembled WGS sequence"/>
</dbReference>
<protein>
    <submittedName>
        <fullName evidence="1">Uncharacterized protein</fullName>
    </submittedName>
</protein>
<proteinExistence type="predicted"/>
<sequence length="73" mass="8545">MIKELKDYGADNIAVLDYDYLGDYEERRGATYISASYAPFYIKKFDSVNYYKSMYIYPGMSNSIASHLKKEEE</sequence>
<reference evidence="1 2" key="1">
    <citation type="submission" date="2023-03" db="EMBL/GenBank/DDBJ databases">
        <authorList>
            <person name="Uniacke-Lowe S."/>
            <person name="Ross P."/>
            <person name="Hill C."/>
        </authorList>
    </citation>
    <scope>NUCLEOTIDE SEQUENCE [LARGE SCALE GENOMIC DNA]</scope>
    <source>
        <strain evidence="1 2">APC 4016</strain>
    </source>
</reference>
<dbReference type="RefSeq" id="WP_290214806.1">
    <property type="nucleotide sequence ID" value="NZ_JASDCQ010000002.1"/>
</dbReference>
<comment type="caution">
    <text evidence="1">The sequence shown here is derived from an EMBL/GenBank/DDBJ whole genome shotgun (WGS) entry which is preliminary data.</text>
</comment>
<evidence type="ECO:0000313" key="1">
    <source>
        <dbReference type="EMBL" id="MDN3427445.1"/>
    </source>
</evidence>
<dbReference type="EMBL" id="JASDCQ010000002">
    <property type="protein sequence ID" value="MDN3427445.1"/>
    <property type="molecule type" value="Genomic_DNA"/>
</dbReference>
<evidence type="ECO:0000313" key="2">
    <source>
        <dbReference type="Proteomes" id="UP001225873"/>
    </source>
</evidence>
<name>A0ABT7ZJW0_9BACL</name>
<gene>
    <name evidence="1" type="ORF">QMA01_09085</name>
</gene>
<keyword evidence="2" id="KW-1185">Reference proteome</keyword>
<organism evidence="1 2">
    <name type="scientific">Planococcus notacanthi</name>
    <dbReference type="NCBI Taxonomy" id="3035188"/>
    <lineage>
        <taxon>Bacteria</taxon>
        <taxon>Bacillati</taxon>
        <taxon>Bacillota</taxon>
        <taxon>Bacilli</taxon>
        <taxon>Bacillales</taxon>
        <taxon>Caryophanaceae</taxon>
        <taxon>Planococcus</taxon>
    </lineage>
</organism>